<comment type="caution">
    <text evidence="1">The sequence shown here is derived from an EMBL/GenBank/DDBJ whole genome shotgun (WGS) entry which is preliminary data.</text>
</comment>
<dbReference type="InterPro" id="IPR019646">
    <property type="entry name" value="Aminoglyc_AdlTrfase"/>
</dbReference>
<dbReference type="SUPFAM" id="SSF81301">
    <property type="entry name" value="Nucleotidyltransferase"/>
    <property type="match status" value="1"/>
</dbReference>
<protein>
    <recommendedName>
        <fullName evidence="3">Nucleotidyltransferase AbiEii toxin of type IV toxin-antitoxin system</fullName>
    </recommendedName>
</protein>
<evidence type="ECO:0008006" key="3">
    <source>
        <dbReference type="Google" id="ProtNLM"/>
    </source>
</evidence>
<evidence type="ECO:0000313" key="1">
    <source>
        <dbReference type="EMBL" id="MCM2676624.1"/>
    </source>
</evidence>
<proteinExistence type="predicted"/>
<sequence>MHITLTKLLKELENKNLTWAIGGSLMLSIRGLKTTPNDIDLLVTQKDAQTISGILDSMGTRLDPISSHPVFTSSYFAKYEVDGVGIDVMADFGVKHKAGLYVCPFATDSVTTIHVVDESPCPLSSIEDWYVLYSLMPNREGKVELIEHYFKEHGVSQPLLLERALDQPLPLEIKDKINRLLTDF</sequence>
<keyword evidence="2" id="KW-1185">Reference proteome</keyword>
<organism evidence="1 2">
    <name type="scientific">Alkalicoccobacillus plakortidis</name>
    <dbReference type="NCBI Taxonomy" id="444060"/>
    <lineage>
        <taxon>Bacteria</taxon>
        <taxon>Bacillati</taxon>
        <taxon>Bacillota</taxon>
        <taxon>Bacilli</taxon>
        <taxon>Bacillales</taxon>
        <taxon>Bacillaceae</taxon>
        <taxon>Alkalicoccobacillus</taxon>
    </lineage>
</organism>
<gene>
    <name evidence="1" type="ORF">NDM98_14865</name>
</gene>
<dbReference type="RefSeq" id="WP_251609449.1">
    <property type="nucleotide sequence ID" value="NZ_JAMQJY010000002.1"/>
</dbReference>
<dbReference type="Proteomes" id="UP001203665">
    <property type="component" value="Unassembled WGS sequence"/>
</dbReference>
<dbReference type="Gene3D" id="3.30.460.40">
    <property type="match status" value="1"/>
</dbReference>
<evidence type="ECO:0000313" key="2">
    <source>
        <dbReference type="Proteomes" id="UP001203665"/>
    </source>
</evidence>
<dbReference type="Pfam" id="PF10706">
    <property type="entry name" value="Aminoglyc_resit"/>
    <property type="match status" value="1"/>
</dbReference>
<dbReference type="InterPro" id="IPR043519">
    <property type="entry name" value="NT_sf"/>
</dbReference>
<name>A0ABT0XL41_9BACI</name>
<reference evidence="1" key="1">
    <citation type="submission" date="2022-06" db="EMBL/GenBank/DDBJ databases">
        <title>Alkalicoccobacillus porphyridii sp. nov., isolated from a marine red alga, Porphyridium purpureum and reclassification of Shouchella plakortidis and Shouchella gibsonii as Alkalicoccobacillus plakortidis comb. nov. and Alkalicoccobacillus gibsonii comb. nov.</title>
        <authorList>
            <person name="Kim K.H."/>
            <person name="Lee J.K."/>
            <person name="Han D.M."/>
            <person name="Baek J.H."/>
            <person name="Jeon C.O."/>
        </authorList>
    </citation>
    <scope>NUCLEOTIDE SEQUENCE</scope>
    <source>
        <strain evidence="1">DSM 19153</strain>
    </source>
</reference>
<accession>A0ABT0XL41</accession>
<dbReference type="EMBL" id="JAMQJY010000002">
    <property type="protein sequence ID" value="MCM2676624.1"/>
    <property type="molecule type" value="Genomic_DNA"/>
</dbReference>